<keyword evidence="1" id="KW-0175">Coiled coil</keyword>
<accession>A0A1G6QFT6</accession>
<dbReference type="OrthoDB" id="9766163at2"/>
<reference evidence="4" key="1">
    <citation type="submission" date="2016-10" db="EMBL/GenBank/DDBJ databases">
        <authorList>
            <person name="Varghese N."/>
            <person name="Submissions S."/>
        </authorList>
    </citation>
    <scope>NUCLEOTIDE SEQUENCE [LARGE SCALE GENOMIC DNA]</scope>
    <source>
        <strain evidence="4">DSM 8415</strain>
    </source>
</reference>
<dbReference type="Pfam" id="PF05833">
    <property type="entry name" value="NFACT_N"/>
    <property type="match status" value="2"/>
</dbReference>
<dbReference type="InterPro" id="IPR051608">
    <property type="entry name" value="RQC_Subunit_NEMF"/>
</dbReference>
<feature type="domain" description="NFACT RNA-binding" evidence="2">
    <location>
        <begin position="403"/>
        <end position="495"/>
    </location>
</feature>
<name>A0A1G6QFT6_9BACT</name>
<evidence type="ECO:0000313" key="4">
    <source>
        <dbReference type="Proteomes" id="UP000199411"/>
    </source>
</evidence>
<dbReference type="InterPro" id="IPR008532">
    <property type="entry name" value="NFACT_RNA-bd"/>
</dbReference>
<feature type="coiled-coil region" evidence="1">
    <location>
        <begin position="251"/>
        <end position="278"/>
    </location>
</feature>
<dbReference type="PANTHER" id="PTHR15239">
    <property type="entry name" value="NUCLEAR EXPORT MEDIATOR FACTOR NEMF"/>
    <property type="match status" value="1"/>
</dbReference>
<keyword evidence="4" id="KW-1185">Reference proteome</keyword>
<sequence length="504" mass="58860">MNNFLFNYFAKKIKERSIGERIFNIYAHEDTLFLNLKNNLAILFKLNSPTALFFGNYKLEKTQNNFAVSLHKKISGLRIIEVDFVGLERVLTLHLLDKRLDIEHHYYLIFEITGRNGNLLLCDNAQKIIEVFRLNQKRQIIPGKIYKKPPQMLDVTLSDINTLKNAIKKENILGIDSFTKNFINEENLENFIETIKKPSDRLFCYTYNKKKFVYPFLLNFGLDTSAIEENELFEQFFKQNTNINSNNTKIINFLDKKIKKLSEKIEKIQSDIKKAEDAQTFKLYADTLLENISKLKYINADIIYLKPLEKPNELAIPINPQKTIQDNINHYYKLYKKYKNAKSKLENVLKNAIKEQKFLLKIKENLLSGHIDPNYIKTILPHNNAQKIVPLDNIPYEHFNVLGFDVYIGKNAKGNDLILKNASKDDIWMHTKSIPGPHLIIKNPQRLQQLDKTLLEKCAQKIRENLGTNDKIEVDYTFVKFVKKPKGFKKGRVTYSNFKTVVVG</sequence>
<evidence type="ECO:0000256" key="1">
    <source>
        <dbReference type="SAM" id="Coils"/>
    </source>
</evidence>
<gene>
    <name evidence="3" type="ORF">SAMN05660835_01569</name>
</gene>
<dbReference type="Gene3D" id="2.30.310.10">
    <property type="entry name" value="ibrinogen binding protein from staphylococcus aureus domain"/>
    <property type="match status" value="1"/>
</dbReference>
<dbReference type="AlphaFoldDB" id="A0A1G6QFT6"/>
<evidence type="ECO:0000259" key="2">
    <source>
        <dbReference type="Pfam" id="PF05670"/>
    </source>
</evidence>
<dbReference type="GO" id="GO:1990112">
    <property type="term" value="C:RQC complex"/>
    <property type="evidence" value="ECO:0007669"/>
    <property type="project" value="TreeGrafter"/>
</dbReference>
<dbReference type="RefSeq" id="WP_092129425.1">
    <property type="nucleotide sequence ID" value="NZ_FMYU01000011.1"/>
</dbReference>
<organism evidence="3 4">
    <name type="scientific">Desulfurella multipotens</name>
    <dbReference type="NCBI Taxonomy" id="79269"/>
    <lineage>
        <taxon>Bacteria</taxon>
        <taxon>Pseudomonadati</taxon>
        <taxon>Campylobacterota</taxon>
        <taxon>Desulfurellia</taxon>
        <taxon>Desulfurellales</taxon>
        <taxon>Desulfurellaceae</taxon>
        <taxon>Desulfurella</taxon>
    </lineage>
</organism>
<dbReference type="EMBL" id="FMYU01000011">
    <property type="protein sequence ID" value="SDC90556.1"/>
    <property type="molecule type" value="Genomic_DNA"/>
</dbReference>
<dbReference type="GO" id="GO:0072344">
    <property type="term" value="P:rescue of stalled ribosome"/>
    <property type="evidence" value="ECO:0007669"/>
    <property type="project" value="TreeGrafter"/>
</dbReference>
<dbReference type="PANTHER" id="PTHR15239:SF6">
    <property type="entry name" value="RIBOSOME QUALITY CONTROL COMPLEX SUBUNIT NEMF"/>
    <property type="match status" value="1"/>
</dbReference>
<dbReference type="Proteomes" id="UP000199411">
    <property type="component" value="Unassembled WGS sequence"/>
</dbReference>
<proteinExistence type="predicted"/>
<dbReference type="Pfam" id="PF05670">
    <property type="entry name" value="NFACT-R_1"/>
    <property type="match status" value="1"/>
</dbReference>
<evidence type="ECO:0000313" key="3">
    <source>
        <dbReference type="EMBL" id="SDC90556.1"/>
    </source>
</evidence>
<dbReference type="GO" id="GO:0043023">
    <property type="term" value="F:ribosomal large subunit binding"/>
    <property type="evidence" value="ECO:0007669"/>
    <property type="project" value="TreeGrafter"/>
</dbReference>
<dbReference type="GO" id="GO:0000049">
    <property type="term" value="F:tRNA binding"/>
    <property type="evidence" value="ECO:0007669"/>
    <property type="project" value="TreeGrafter"/>
</dbReference>
<protein>
    <submittedName>
        <fullName evidence="3">Predicted component of the ribosome quality control (RQC) complex, YloA/Tae2 family, contains fibronectin-binding (FbpA) and DUF814 domains</fullName>
    </submittedName>
</protein>